<evidence type="ECO:0000256" key="4">
    <source>
        <dbReference type="ARBA" id="ARBA00022729"/>
    </source>
</evidence>
<organism evidence="6 7">
    <name type="scientific">Streptomyces nanshensis</name>
    <dbReference type="NCBI Taxonomy" id="518642"/>
    <lineage>
        <taxon>Bacteria</taxon>
        <taxon>Bacillati</taxon>
        <taxon>Actinomycetota</taxon>
        <taxon>Actinomycetes</taxon>
        <taxon>Kitasatosporales</taxon>
        <taxon>Streptomycetaceae</taxon>
        <taxon>Streptomyces</taxon>
    </lineage>
</organism>
<evidence type="ECO:0000256" key="1">
    <source>
        <dbReference type="ARBA" id="ARBA00004196"/>
    </source>
</evidence>
<keyword evidence="3" id="KW-0813">Transport</keyword>
<dbReference type="PATRIC" id="fig|518642.10.peg.6400"/>
<dbReference type="CDD" id="cd01146">
    <property type="entry name" value="FhuD"/>
    <property type="match status" value="1"/>
</dbReference>
<protein>
    <submittedName>
        <fullName evidence="6">ABC transporter substrate-binding protein</fullName>
    </submittedName>
</protein>
<dbReference type="PROSITE" id="PS50983">
    <property type="entry name" value="FE_B12_PBP"/>
    <property type="match status" value="1"/>
</dbReference>
<evidence type="ECO:0000259" key="5">
    <source>
        <dbReference type="PROSITE" id="PS50983"/>
    </source>
</evidence>
<keyword evidence="7" id="KW-1185">Reference proteome</keyword>
<comment type="subcellular location">
    <subcellularLocation>
        <location evidence="1">Cell envelope</location>
    </subcellularLocation>
</comment>
<comment type="caution">
    <text evidence="6">The sequence shown here is derived from an EMBL/GenBank/DDBJ whole genome shotgun (WGS) entry which is preliminary data.</text>
</comment>
<reference evidence="6 7" key="1">
    <citation type="journal article" date="2016" name="Front. Microbiol.">
        <title>Comparative Genomics Analysis of Streptomyces Species Reveals Their Adaptation to the Marine Environment and Their Diversity at the Genomic Level.</title>
        <authorList>
            <person name="Tian X."/>
            <person name="Zhang Z."/>
            <person name="Yang T."/>
            <person name="Chen M."/>
            <person name="Li J."/>
            <person name="Chen F."/>
            <person name="Yang J."/>
            <person name="Li W."/>
            <person name="Zhang B."/>
            <person name="Zhang Z."/>
            <person name="Wu J."/>
            <person name="Zhang C."/>
            <person name="Long L."/>
            <person name="Xiao J."/>
        </authorList>
    </citation>
    <scope>NUCLEOTIDE SEQUENCE [LARGE SCALE GENOMIC DNA]</scope>
    <source>
        <strain evidence="6 7">SCSIO 10429</strain>
    </source>
</reference>
<accession>A0A1E7KW82</accession>
<dbReference type="SUPFAM" id="SSF53807">
    <property type="entry name" value="Helical backbone' metal receptor"/>
    <property type="match status" value="1"/>
</dbReference>
<dbReference type="GO" id="GO:0030288">
    <property type="term" value="C:outer membrane-bounded periplasmic space"/>
    <property type="evidence" value="ECO:0007669"/>
    <property type="project" value="TreeGrafter"/>
</dbReference>
<proteinExistence type="inferred from homology"/>
<dbReference type="PANTHER" id="PTHR30532:SF24">
    <property type="entry name" value="FERRIC ENTEROBACTIN-BINDING PERIPLASMIC PROTEIN FEPB"/>
    <property type="match status" value="1"/>
</dbReference>
<evidence type="ECO:0000313" key="6">
    <source>
        <dbReference type="EMBL" id="OEV08177.1"/>
    </source>
</evidence>
<sequence>MAMGALLLGLTACGTSGTGNADGAGGRTVTTKFGKVSVPEKPKRVVALGWGDAETALALGVQPVGQSDWLAFGGDGLGPWAEGRYTKSPKKIGTLEPEYEKIADLQPDLILDTKSSGARERYETLKKIAPTVGVPKGSDQFQISWEQQTKLVAKALGREERARRLIAGNERAFAEAVKAHPEFQGKTVTLGSRTADAYGAYVRGGGRVDFVERLGFRNNPKVEARAGKNFSIPVARENLDLLDADLTVVSPIGVTAEKVRKDPLFRAVPSVRKGHSVVFDDKKLSSAFATDSVLSTPYAVKKVVPVFADALKK</sequence>
<evidence type="ECO:0000313" key="7">
    <source>
        <dbReference type="Proteomes" id="UP000176005"/>
    </source>
</evidence>
<name>A0A1E7KW82_9ACTN</name>
<dbReference type="Pfam" id="PF01497">
    <property type="entry name" value="Peripla_BP_2"/>
    <property type="match status" value="1"/>
</dbReference>
<dbReference type="Proteomes" id="UP000176005">
    <property type="component" value="Unassembled WGS sequence"/>
</dbReference>
<dbReference type="EMBL" id="LJGW01000433">
    <property type="protein sequence ID" value="OEV08177.1"/>
    <property type="molecule type" value="Genomic_DNA"/>
</dbReference>
<keyword evidence="4" id="KW-0732">Signal</keyword>
<evidence type="ECO:0000256" key="2">
    <source>
        <dbReference type="ARBA" id="ARBA00008814"/>
    </source>
</evidence>
<comment type="similarity">
    <text evidence="2">Belongs to the bacterial solute-binding protein 8 family.</text>
</comment>
<dbReference type="PANTHER" id="PTHR30532">
    <property type="entry name" value="IRON III DICITRATE-BINDING PERIPLASMIC PROTEIN"/>
    <property type="match status" value="1"/>
</dbReference>
<dbReference type="Gene3D" id="3.40.50.1980">
    <property type="entry name" value="Nitrogenase molybdenum iron protein domain"/>
    <property type="match status" value="2"/>
</dbReference>
<dbReference type="AlphaFoldDB" id="A0A1E7KW82"/>
<evidence type="ECO:0000256" key="3">
    <source>
        <dbReference type="ARBA" id="ARBA00022448"/>
    </source>
</evidence>
<dbReference type="GO" id="GO:1901678">
    <property type="term" value="P:iron coordination entity transport"/>
    <property type="evidence" value="ECO:0007669"/>
    <property type="project" value="UniProtKB-ARBA"/>
</dbReference>
<dbReference type="InterPro" id="IPR051313">
    <property type="entry name" value="Bact_iron-sidero_bind"/>
</dbReference>
<dbReference type="InterPro" id="IPR002491">
    <property type="entry name" value="ABC_transptr_periplasmic_BD"/>
</dbReference>
<feature type="domain" description="Fe/B12 periplasmic-binding" evidence="5">
    <location>
        <begin position="44"/>
        <end position="311"/>
    </location>
</feature>
<gene>
    <name evidence="6" type="ORF">AN218_27425</name>
</gene>